<evidence type="ECO:0000313" key="2">
    <source>
        <dbReference type="EMBL" id="CUG59527.1"/>
    </source>
</evidence>
<gene>
    <name evidence="2" type="ORF">BSAL_81855c</name>
</gene>
<name>A0A0S4IYU6_BODSA</name>
<dbReference type="VEuPathDB" id="TriTrypDB:BSAL_81855c"/>
<proteinExistence type="predicted"/>
<organism evidence="2 3">
    <name type="scientific">Bodo saltans</name>
    <name type="common">Flagellated protozoan</name>
    <dbReference type="NCBI Taxonomy" id="75058"/>
    <lineage>
        <taxon>Eukaryota</taxon>
        <taxon>Discoba</taxon>
        <taxon>Euglenozoa</taxon>
        <taxon>Kinetoplastea</taxon>
        <taxon>Metakinetoplastina</taxon>
        <taxon>Eubodonida</taxon>
        <taxon>Bodonidae</taxon>
        <taxon>Bodo</taxon>
    </lineage>
</organism>
<sequence length="288" mass="31995">MYQCAARTRRILFPQYRHMHNRLISEVVSQRGCHAFTALSAAEKRDIASITVAEAAHIVRRDMDVSAIFKKLGYMSPSTESVCLRNLPSFVFRPPLKADFDAYLAYLNGTVLQKVDEDYASAVANISSVAISPKIGPRKRGRPRKEDALATAVARSRKSSGPLDKFLQPRESLASRPQTQSCEEKQSQPYEILSGKSALMSCARDFAGCDSQQSASVSQARNRRHLQKTLSFVPFTIYEILSGKSALMSCARDFAGCDSQQSASVSQARNRTHLQKTLSFVPFTILEF</sequence>
<dbReference type="EMBL" id="CYKH01000890">
    <property type="protein sequence ID" value="CUG59527.1"/>
    <property type="molecule type" value="Genomic_DNA"/>
</dbReference>
<protein>
    <submittedName>
        <fullName evidence="2">Uncharacterized protein</fullName>
    </submittedName>
</protein>
<dbReference type="AlphaFoldDB" id="A0A0S4IYU6"/>
<evidence type="ECO:0000256" key="1">
    <source>
        <dbReference type="SAM" id="MobiDB-lite"/>
    </source>
</evidence>
<dbReference type="Proteomes" id="UP000051952">
    <property type="component" value="Unassembled WGS sequence"/>
</dbReference>
<feature type="region of interest" description="Disordered" evidence="1">
    <location>
        <begin position="152"/>
        <end position="187"/>
    </location>
</feature>
<evidence type="ECO:0000313" key="3">
    <source>
        <dbReference type="Proteomes" id="UP000051952"/>
    </source>
</evidence>
<accession>A0A0S4IYU6</accession>
<keyword evidence="3" id="KW-1185">Reference proteome</keyword>
<reference evidence="3" key="1">
    <citation type="submission" date="2015-09" db="EMBL/GenBank/DDBJ databases">
        <authorList>
            <consortium name="Pathogen Informatics"/>
        </authorList>
    </citation>
    <scope>NUCLEOTIDE SEQUENCE [LARGE SCALE GENOMIC DNA]</scope>
    <source>
        <strain evidence="3">Lake Konstanz</strain>
    </source>
</reference>